<sequence>MNRINSLIIIIALFILPGVVNAQIEDDKMGAWYMYFFNTTFKESSWGFQGDIQYRNWNLGGDLEQLLLRGGVTYQPKSADVKFTLGYGNITTGQYGKELTETVNESRIYQEILFPVVFGGRVYTNHRFRYEQRFVESQDFRTRYRYNLFLNIPLNKHTMDPGALYLALYNEIFINGQREIGDGNTVEIFDRNRFYSALGYVIKKGIKVQGGIMRQSTNNWNKNQLQFSLHHKF</sequence>
<evidence type="ECO:0000313" key="1">
    <source>
        <dbReference type="EMBL" id="MCX2743317.1"/>
    </source>
</evidence>
<dbReference type="Pfam" id="PF10677">
    <property type="entry name" value="DUF2490"/>
    <property type="match status" value="1"/>
</dbReference>
<name>A0ABT3RPX9_9BACT</name>
<dbReference type="Proteomes" id="UP001209885">
    <property type="component" value="Unassembled WGS sequence"/>
</dbReference>
<accession>A0ABT3RPX9</accession>
<protein>
    <submittedName>
        <fullName evidence="1">DUF2490 domain-containing protein</fullName>
    </submittedName>
</protein>
<organism evidence="1 2">
    <name type="scientific">Mangrovivirga halotolerans</name>
    <dbReference type="NCBI Taxonomy" id="2993936"/>
    <lineage>
        <taxon>Bacteria</taxon>
        <taxon>Pseudomonadati</taxon>
        <taxon>Bacteroidota</taxon>
        <taxon>Cytophagia</taxon>
        <taxon>Cytophagales</taxon>
        <taxon>Mangrovivirgaceae</taxon>
        <taxon>Mangrovivirga</taxon>
    </lineage>
</organism>
<dbReference type="InterPro" id="IPR019619">
    <property type="entry name" value="DUF2490"/>
</dbReference>
<dbReference type="RefSeq" id="WP_266055693.1">
    <property type="nucleotide sequence ID" value="NZ_JAPFQN010000003.1"/>
</dbReference>
<evidence type="ECO:0000313" key="2">
    <source>
        <dbReference type="Proteomes" id="UP001209885"/>
    </source>
</evidence>
<proteinExistence type="predicted"/>
<comment type="caution">
    <text evidence="1">The sequence shown here is derived from an EMBL/GenBank/DDBJ whole genome shotgun (WGS) entry which is preliminary data.</text>
</comment>
<keyword evidence="2" id="KW-1185">Reference proteome</keyword>
<reference evidence="1 2" key="1">
    <citation type="submission" date="2022-11" db="EMBL/GenBank/DDBJ databases">
        <title>The characterization of three novel Bacteroidetes species and genomic analysis of their roles in tidal elemental geochemical cycles.</title>
        <authorList>
            <person name="Ma K."/>
        </authorList>
    </citation>
    <scope>NUCLEOTIDE SEQUENCE [LARGE SCALE GENOMIC DNA]</scope>
    <source>
        <strain evidence="1 2">M17</strain>
    </source>
</reference>
<gene>
    <name evidence="1" type="ORF">OO013_05540</name>
</gene>
<dbReference type="EMBL" id="JAPFQN010000003">
    <property type="protein sequence ID" value="MCX2743317.1"/>
    <property type="molecule type" value="Genomic_DNA"/>
</dbReference>